<dbReference type="Pfam" id="PF13517">
    <property type="entry name" value="FG-GAP_3"/>
    <property type="match status" value="2"/>
</dbReference>
<dbReference type="AlphaFoldDB" id="A0A381Q2I7"/>
<keyword evidence="1" id="KW-0732">Signal</keyword>
<organism evidence="4">
    <name type="scientific">marine metagenome</name>
    <dbReference type="NCBI Taxonomy" id="408172"/>
    <lineage>
        <taxon>unclassified sequences</taxon>
        <taxon>metagenomes</taxon>
        <taxon>ecological metagenomes</taxon>
    </lineage>
</organism>
<dbReference type="PANTHER" id="PTHR16026">
    <property type="entry name" value="CARTILAGE ACIDIC PROTEIN 1"/>
    <property type="match status" value="1"/>
</dbReference>
<evidence type="ECO:0000256" key="1">
    <source>
        <dbReference type="ARBA" id="ARBA00022729"/>
    </source>
</evidence>
<protein>
    <recommendedName>
        <fullName evidence="3">ASPIC/UnbV domain-containing protein</fullName>
    </recommendedName>
</protein>
<proteinExistence type="predicted"/>
<reference evidence="4" key="1">
    <citation type="submission" date="2018-05" db="EMBL/GenBank/DDBJ databases">
        <authorList>
            <person name="Lanie J.A."/>
            <person name="Ng W.-L."/>
            <person name="Kazmierczak K.M."/>
            <person name="Andrzejewski T.M."/>
            <person name="Davidsen T.M."/>
            <person name="Wayne K.J."/>
            <person name="Tettelin H."/>
            <person name="Glass J.I."/>
            <person name="Rusch D."/>
            <person name="Podicherti R."/>
            <person name="Tsui H.-C.T."/>
            <person name="Winkler M.E."/>
        </authorList>
    </citation>
    <scope>NUCLEOTIDE SEQUENCE</scope>
</reference>
<dbReference type="InterPro" id="IPR013517">
    <property type="entry name" value="FG-GAP"/>
</dbReference>
<gene>
    <name evidence="4" type="ORF">METZ01_LOCUS26124</name>
</gene>
<dbReference type="EMBL" id="UINC01001173">
    <property type="protein sequence ID" value="SUZ73270.1"/>
    <property type="molecule type" value="Genomic_DNA"/>
</dbReference>
<evidence type="ECO:0000259" key="3">
    <source>
        <dbReference type="Pfam" id="PF07593"/>
    </source>
</evidence>
<dbReference type="InterPro" id="IPR028994">
    <property type="entry name" value="Integrin_alpha_N"/>
</dbReference>
<dbReference type="InterPro" id="IPR011519">
    <property type="entry name" value="UnbV_ASPIC"/>
</dbReference>
<evidence type="ECO:0000256" key="2">
    <source>
        <dbReference type="SAM" id="Coils"/>
    </source>
</evidence>
<keyword evidence="2" id="KW-0175">Coiled coil</keyword>
<evidence type="ECO:0000313" key="4">
    <source>
        <dbReference type="EMBL" id="SUZ73270.1"/>
    </source>
</evidence>
<feature type="domain" description="ASPIC/UnbV" evidence="3">
    <location>
        <begin position="698"/>
        <end position="764"/>
    </location>
</feature>
<accession>A0A381Q2I7</accession>
<sequence>MVAGDELLKKTMRSTWSVAVVTTGVLVIGILSFSHAVPAAQQVQQLLNQRQELDQTLWQAEEQAQHYEQRIVRLWDELLRSNNKYEILKRFPLATLVIGEVEKHDSLALGITRARFGPAHHELSSAAWKARLDDFAERGYVIDQTEWHHSRFVPAEGPRPAQSEVSATIHAAREEPPHRVILQATLDITWSPRVDAQDLPIPDRIVVSHLDVLERQAQAAFQKVFEFARTATRFPLEPLIVYDLDGDGLSEIILGGANSVLWNRGAGQFEVAPFLDDTDHVFADAAILADFTNDGYVDFIGVDIGRYPLLFEGNAEGRFTTTGHRIVDTTFEQPKSFTAGDVDGDGDLDLFIANYKNAYEGGQMPTPYYDANDGHPAYLLRNDGDGNFTDMTEAAGLTAKRFRRTYSSSLVDLDDDADQDLLVVSDFAGFDMYLNDGRGRFTDVSDQFGEHRHLFGMSHTFGDYDLDGAMDFYVIGMSSTTARRLESLGIGPSNKPEHNARRAAMGYGNRMFLRRGDGYELAPFNDQVARSGWSWGTSTFDFDNDGDRDIFVANGHLSGNSTADYCTTFWRHDIYTDDSQDNAARENMFQFVMSPLQETDISWNGYEHKVLWMNEGGGTFTNVAYLFGVAFEYDGRAVVTEDLDADGNVDLLVVEYKSGGGTGDNNDYRLHVYQNRLAESGNWIGVRLRDVGNGFSTVGARVTLESSTGLQVGRIVTGDSYSAQHAATVHFGLGQLTEVEAITVQWANGAQRRIERPVINQYITVTPEPSPEIGFE</sequence>
<name>A0A381Q2I7_9ZZZZ</name>
<dbReference type="PANTHER" id="PTHR16026:SF0">
    <property type="entry name" value="CARTILAGE ACIDIC PROTEIN 1"/>
    <property type="match status" value="1"/>
</dbReference>
<dbReference type="Pfam" id="PF07593">
    <property type="entry name" value="UnbV_ASPIC"/>
    <property type="match status" value="1"/>
</dbReference>
<dbReference type="InterPro" id="IPR027039">
    <property type="entry name" value="Crtac1"/>
</dbReference>
<feature type="coiled-coil region" evidence="2">
    <location>
        <begin position="43"/>
        <end position="70"/>
    </location>
</feature>
<dbReference type="SUPFAM" id="SSF69318">
    <property type="entry name" value="Integrin alpha N-terminal domain"/>
    <property type="match status" value="1"/>
</dbReference>
<dbReference type="Gene3D" id="2.130.10.130">
    <property type="entry name" value="Integrin alpha, N-terminal"/>
    <property type="match status" value="1"/>
</dbReference>